<gene>
    <name evidence="1" type="ORF">ABEG17_08470</name>
</gene>
<protein>
    <submittedName>
        <fullName evidence="1">Uncharacterized protein</fullName>
    </submittedName>
</protein>
<dbReference type="EMBL" id="CP157483">
    <property type="protein sequence ID" value="XBO45350.1"/>
    <property type="molecule type" value="Genomic_DNA"/>
</dbReference>
<sequence>MTTNTKYSAGDLVLIVWPKQRAAEVHSGDSTWEDVSHGSWAMDAHKADAVSILVAVHEGVVVGAWRVTGANHSLAAPAGKTRNVNRSTFDLSDDPRLAYLVGGPSPAPAQRNPQTTRQLRDLPGADTLLDPSPATHGVVQLGGYTLTVNSDGTALLRLPGGAALAISEG</sequence>
<name>A0AAU7JYV0_9MICO</name>
<dbReference type="RefSeq" id="WP_406832843.1">
    <property type="nucleotide sequence ID" value="NZ_CP157483.1"/>
</dbReference>
<reference evidence="1" key="1">
    <citation type="submission" date="2024-05" db="EMBL/GenBank/DDBJ databases">
        <authorList>
            <person name="Kim S."/>
            <person name="Heo J."/>
            <person name="Choi H."/>
            <person name="Choi Y."/>
            <person name="Kwon S.-W."/>
            <person name="Kim Y."/>
        </authorList>
    </citation>
    <scope>NUCLEOTIDE SEQUENCE</scope>
    <source>
        <strain evidence="1">KACC 23699</strain>
    </source>
</reference>
<dbReference type="AlphaFoldDB" id="A0AAU7JYV0"/>
<organism evidence="1">
    <name type="scientific">Pedococcus sp. KACC 23699</name>
    <dbReference type="NCBI Taxonomy" id="3149228"/>
    <lineage>
        <taxon>Bacteria</taxon>
        <taxon>Bacillati</taxon>
        <taxon>Actinomycetota</taxon>
        <taxon>Actinomycetes</taxon>
        <taxon>Micrococcales</taxon>
        <taxon>Intrasporangiaceae</taxon>
        <taxon>Pedococcus</taxon>
    </lineage>
</organism>
<proteinExistence type="predicted"/>
<evidence type="ECO:0000313" key="1">
    <source>
        <dbReference type="EMBL" id="XBO45350.1"/>
    </source>
</evidence>
<accession>A0AAU7JYV0</accession>